<evidence type="ECO:0000313" key="2">
    <source>
        <dbReference type="Proteomes" id="UP000814140"/>
    </source>
</evidence>
<dbReference type="EMBL" id="MU277226">
    <property type="protein sequence ID" value="KAI0059470.1"/>
    <property type="molecule type" value="Genomic_DNA"/>
</dbReference>
<proteinExistence type="predicted"/>
<protein>
    <submittedName>
        <fullName evidence="1">Uncharacterized protein</fullName>
    </submittedName>
</protein>
<reference evidence="1" key="2">
    <citation type="journal article" date="2022" name="New Phytol.">
        <title>Evolutionary transition to the ectomycorrhizal habit in the genomes of a hyperdiverse lineage of mushroom-forming fungi.</title>
        <authorList>
            <person name="Looney B."/>
            <person name="Miyauchi S."/>
            <person name="Morin E."/>
            <person name="Drula E."/>
            <person name="Courty P.E."/>
            <person name="Kohler A."/>
            <person name="Kuo A."/>
            <person name="LaButti K."/>
            <person name="Pangilinan J."/>
            <person name="Lipzen A."/>
            <person name="Riley R."/>
            <person name="Andreopoulos W."/>
            <person name="He G."/>
            <person name="Johnson J."/>
            <person name="Nolan M."/>
            <person name="Tritt A."/>
            <person name="Barry K.W."/>
            <person name="Grigoriev I.V."/>
            <person name="Nagy L.G."/>
            <person name="Hibbett D."/>
            <person name="Henrissat B."/>
            <person name="Matheny P.B."/>
            <person name="Labbe J."/>
            <person name="Martin F.M."/>
        </authorList>
    </citation>
    <scope>NUCLEOTIDE SEQUENCE</scope>
    <source>
        <strain evidence="1">HHB10654</strain>
    </source>
</reference>
<gene>
    <name evidence="1" type="ORF">BV25DRAFT_1129269</name>
</gene>
<accession>A0ACB8STN2</accession>
<name>A0ACB8STN2_9AGAM</name>
<comment type="caution">
    <text evidence="1">The sequence shown here is derived from an EMBL/GenBank/DDBJ whole genome shotgun (WGS) entry which is preliminary data.</text>
</comment>
<sequence length="406" mass="44458">MPPWTTSSPFTLLARHRHEFSTLKTQWQNPNDILSILMIIGGDIVQRAVAQLAGSGPYSLAPVAFSFGWVAYSINTVLSAVGDGRLMPATDCPSILVNAKNGHIRNNQSWVLGRLLRDHRSRHHQKERGLTVSMYHASTSKTPGVPDHDWVYYSGVTVIIVQLGIAVIPGAIHGDWMILLITGSGTLLALSAGALPQWRAEKWAARRLPSAKAKREVVSLTRGNGSKDVIVIVNEGTGFKLEDLAATRDVRSRYTIFVTCALAVLWIAHLLIVAGLQNDAWYSFAVGALGMIQNVVAAGARRSSGAQGIHLERERVVYEEKLFRALKEAEGIEPGVGLSLLPVFFPGGLKKEEEAWRQERLEERATMSEKRLAVPPTPSMPRIDADSKDVSEVVVEAVPEVTARRT</sequence>
<evidence type="ECO:0000313" key="1">
    <source>
        <dbReference type="EMBL" id="KAI0059470.1"/>
    </source>
</evidence>
<dbReference type="Proteomes" id="UP000814140">
    <property type="component" value="Unassembled WGS sequence"/>
</dbReference>
<reference evidence="1" key="1">
    <citation type="submission" date="2021-03" db="EMBL/GenBank/DDBJ databases">
        <authorList>
            <consortium name="DOE Joint Genome Institute"/>
            <person name="Ahrendt S."/>
            <person name="Looney B.P."/>
            <person name="Miyauchi S."/>
            <person name="Morin E."/>
            <person name="Drula E."/>
            <person name="Courty P.E."/>
            <person name="Chicoki N."/>
            <person name="Fauchery L."/>
            <person name="Kohler A."/>
            <person name="Kuo A."/>
            <person name="Labutti K."/>
            <person name="Pangilinan J."/>
            <person name="Lipzen A."/>
            <person name="Riley R."/>
            <person name="Andreopoulos W."/>
            <person name="He G."/>
            <person name="Johnson J."/>
            <person name="Barry K.W."/>
            <person name="Grigoriev I.V."/>
            <person name="Nagy L."/>
            <person name="Hibbett D."/>
            <person name="Henrissat B."/>
            <person name="Matheny P.B."/>
            <person name="Labbe J."/>
            <person name="Martin F."/>
        </authorList>
    </citation>
    <scope>NUCLEOTIDE SEQUENCE</scope>
    <source>
        <strain evidence="1">HHB10654</strain>
    </source>
</reference>
<keyword evidence="2" id="KW-1185">Reference proteome</keyword>
<organism evidence="1 2">
    <name type="scientific">Artomyces pyxidatus</name>
    <dbReference type="NCBI Taxonomy" id="48021"/>
    <lineage>
        <taxon>Eukaryota</taxon>
        <taxon>Fungi</taxon>
        <taxon>Dikarya</taxon>
        <taxon>Basidiomycota</taxon>
        <taxon>Agaricomycotina</taxon>
        <taxon>Agaricomycetes</taxon>
        <taxon>Russulales</taxon>
        <taxon>Auriscalpiaceae</taxon>
        <taxon>Artomyces</taxon>
    </lineage>
</organism>